<dbReference type="Pfam" id="PF21773">
    <property type="entry name" value="ODAD1_CC"/>
    <property type="match status" value="1"/>
</dbReference>
<protein>
    <submittedName>
        <fullName evidence="5">Outer dynein arm protein 1</fullName>
    </submittedName>
</protein>
<dbReference type="OrthoDB" id="6766775at2759"/>
<feature type="domain" description="ODAD1 central coiled coil region" evidence="4">
    <location>
        <begin position="149"/>
        <end position="433"/>
    </location>
</feature>
<proteinExistence type="predicted"/>
<name>A0A504Z0V0_FASGI</name>
<organism evidence="5 6">
    <name type="scientific">Fasciola gigantica</name>
    <name type="common">Giant liver fluke</name>
    <dbReference type="NCBI Taxonomy" id="46835"/>
    <lineage>
        <taxon>Eukaryota</taxon>
        <taxon>Metazoa</taxon>
        <taxon>Spiralia</taxon>
        <taxon>Lophotrochozoa</taxon>
        <taxon>Platyhelminthes</taxon>
        <taxon>Trematoda</taxon>
        <taxon>Digenea</taxon>
        <taxon>Plagiorchiida</taxon>
        <taxon>Echinostomata</taxon>
        <taxon>Echinostomatoidea</taxon>
        <taxon>Fasciolidae</taxon>
        <taxon>Fasciola</taxon>
    </lineage>
</organism>
<dbReference type="AlphaFoldDB" id="A0A504Z0V0"/>
<gene>
    <name evidence="5" type="ORF">FGIG_06042</name>
</gene>
<dbReference type="EMBL" id="SUNJ01002016">
    <property type="protein sequence ID" value="TPP66325.1"/>
    <property type="molecule type" value="Genomic_DNA"/>
</dbReference>
<dbReference type="PANTHER" id="PTHR21694">
    <property type="entry name" value="COILED-COIL DOMAIN-CONTAINING PROTEIN 63"/>
    <property type="match status" value="1"/>
</dbReference>
<evidence type="ECO:0000256" key="2">
    <source>
        <dbReference type="SAM" id="Coils"/>
    </source>
</evidence>
<dbReference type="STRING" id="46835.A0A504Z0V0"/>
<keyword evidence="1 2" id="KW-0175">Coiled coil</keyword>
<evidence type="ECO:0000256" key="1">
    <source>
        <dbReference type="ARBA" id="ARBA00023054"/>
    </source>
</evidence>
<comment type="caution">
    <text evidence="5">The sequence shown here is derived from an EMBL/GenBank/DDBJ whole genome shotgun (WGS) entry which is preliminary data.</text>
</comment>
<feature type="region of interest" description="Disordered" evidence="3">
    <location>
        <begin position="541"/>
        <end position="561"/>
    </location>
</feature>
<reference evidence="5 6" key="1">
    <citation type="submission" date="2019-04" db="EMBL/GenBank/DDBJ databases">
        <title>Annotation for the trematode Fasciola gigantica.</title>
        <authorList>
            <person name="Choi Y.-J."/>
        </authorList>
    </citation>
    <scope>NUCLEOTIDE SEQUENCE [LARGE SCALE GENOMIC DNA]</scope>
    <source>
        <strain evidence="5">Uganda_cow_1</strain>
    </source>
</reference>
<feature type="coiled-coil region" evidence="2">
    <location>
        <begin position="95"/>
        <end position="144"/>
    </location>
</feature>
<feature type="coiled-coil region" evidence="2">
    <location>
        <begin position="339"/>
        <end position="366"/>
    </location>
</feature>
<feature type="coiled-coil region" evidence="2">
    <location>
        <begin position="172"/>
        <end position="259"/>
    </location>
</feature>
<sequence length="561" mass="65780">MPRPSSAQTEPDEGTDVILLEEYERLQHQLRIIQNERQKQTEETNVKMGKYNHEIGMLEAENGELQTWLALINSDQNRKKDMDAIETLKKIISNQDALKNQIEEVKRYNERLDADMKKYEKMIAEKQRERKKQLKLEAEAGELKWQLERKTSTMETSLHTKTAKFCDTLAQNEELKNEIENLRNQRKNYLILHKRLSEKLDELNKRKAKITQLATAAYDQRDDAKNKRMALAEKNEKDNAAYEAEVRELKRLIDHDEQLYKFMTTKSNERLEWKREAEKRRQKHGVDGEIARKQQRKKIEEFVQAMNRIREITDADDIDTVLRIYRRKEEDNFTIFNYVTELNNQIEDLNEDIAKLEKSMKECTLSKEKIEAGKFDIMRHFERRMNTDKEAADADELRAAQIHKIIDQVKSQVKNLVIKLGCDVTKILERVGSEGEDVTEANLMLYLRLLEQRVDELLSIKCFSMDKSHTDGDRTEDMKGGFSLSLLNVPKYSKDLVTSLPSLTDEEEDYGDGQHAAVRPLSQMELIHRVTKELQKQDGVLELCTQRSSSRGQTEPRKTKK</sequence>
<dbReference type="Proteomes" id="UP000316759">
    <property type="component" value="Unassembled WGS sequence"/>
</dbReference>
<accession>A0A504Z0V0</accession>
<evidence type="ECO:0000259" key="4">
    <source>
        <dbReference type="Pfam" id="PF21773"/>
    </source>
</evidence>
<keyword evidence="6" id="KW-1185">Reference proteome</keyword>
<evidence type="ECO:0000313" key="6">
    <source>
        <dbReference type="Proteomes" id="UP000316759"/>
    </source>
</evidence>
<evidence type="ECO:0000256" key="3">
    <source>
        <dbReference type="SAM" id="MobiDB-lite"/>
    </source>
</evidence>
<dbReference type="PANTHER" id="PTHR21694:SF18">
    <property type="entry name" value="COILED-COIL DOMAIN-CONTAINING PROTEIN 63"/>
    <property type="match status" value="1"/>
</dbReference>
<evidence type="ECO:0000313" key="5">
    <source>
        <dbReference type="EMBL" id="TPP66325.1"/>
    </source>
</evidence>
<dbReference type="InterPro" id="IPR051876">
    <property type="entry name" value="ODA-DC/CCD"/>
</dbReference>
<dbReference type="InterPro" id="IPR049258">
    <property type="entry name" value="ODAD1_CC"/>
</dbReference>